<name>A0A6G1S596_9ACAR</name>
<feature type="region of interest" description="Disordered" evidence="2">
    <location>
        <begin position="54"/>
        <end position="109"/>
    </location>
</feature>
<keyword evidence="4" id="KW-0670">Pyruvate</keyword>
<protein>
    <submittedName>
        <fullName evidence="4">Pyruvate dehydrogenase complex subunit DDB_G0271564, mitochondrial</fullName>
    </submittedName>
</protein>
<dbReference type="EMBL" id="GGYP01000352">
    <property type="protein sequence ID" value="MDE45123.1"/>
    <property type="molecule type" value="Transcribed_RNA"/>
</dbReference>
<evidence type="ECO:0000256" key="2">
    <source>
        <dbReference type="SAM" id="MobiDB-lite"/>
    </source>
</evidence>
<dbReference type="AlphaFoldDB" id="A0A6G1S596"/>
<gene>
    <name evidence="4" type="primary">pdhX</name>
    <name evidence="4" type="ORF">g.13636</name>
</gene>
<sequence>MASNNLAHASRKSLAMGPSVRNLLAHYQLDPSRIASTGPHQTLLKGDVLSYISQHKLSPGKNDQHNHHQSTTQTKQPSKPYVPNLDLSGHQPKPGPEGFSKIAKRLLDM</sequence>
<evidence type="ECO:0000313" key="4">
    <source>
        <dbReference type="EMBL" id="MDE45123.1"/>
    </source>
</evidence>
<dbReference type="Gene3D" id="4.10.320.10">
    <property type="entry name" value="E3-binding domain"/>
    <property type="match status" value="1"/>
</dbReference>
<dbReference type="Pfam" id="PF02817">
    <property type="entry name" value="E3_binding"/>
    <property type="match status" value="1"/>
</dbReference>
<feature type="domain" description="Peripheral subunit-binding (PSBD)" evidence="3">
    <location>
        <begin position="15"/>
        <end position="52"/>
    </location>
</feature>
<accession>A0A6G1S596</accession>
<organism evidence="4">
    <name type="scientific">Aceria tosichella</name>
    <name type="common">wheat curl mite</name>
    <dbReference type="NCBI Taxonomy" id="561515"/>
    <lineage>
        <taxon>Eukaryota</taxon>
        <taxon>Metazoa</taxon>
        <taxon>Ecdysozoa</taxon>
        <taxon>Arthropoda</taxon>
        <taxon>Chelicerata</taxon>
        <taxon>Arachnida</taxon>
        <taxon>Acari</taxon>
        <taxon>Acariformes</taxon>
        <taxon>Trombidiformes</taxon>
        <taxon>Prostigmata</taxon>
        <taxon>Eupodina</taxon>
        <taxon>Eriophyoidea</taxon>
        <taxon>Eriophyidae</taxon>
        <taxon>Eriophyinae</taxon>
        <taxon>Aceriini</taxon>
        <taxon>Aceria</taxon>
    </lineage>
</organism>
<proteinExistence type="inferred from homology"/>
<dbReference type="GO" id="GO:0016746">
    <property type="term" value="F:acyltransferase activity"/>
    <property type="evidence" value="ECO:0007669"/>
    <property type="project" value="InterPro"/>
</dbReference>
<comment type="similarity">
    <text evidence="1">Belongs to the 2-oxoacid dehydrogenase family.</text>
</comment>
<reference evidence="4" key="1">
    <citation type="submission" date="2018-10" db="EMBL/GenBank/DDBJ databases">
        <title>Transcriptome assembly of Aceria tosichella (Wheat curl mite) Type 2.</title>
        <authorList>
            <person name="Scully E.D."/>
            <person name="Geib S.M."/>
            <person name="Palmer N.A."/>
            <person name="Gupta A.K."/>
            <person name="Sarath G."/>
            <person name="Tatineni S."/>
        </authorList>
    </citation>
    <scope>NUCLEOTIDE SEQUENCE</scope>
    <source>
        <strain evidence="4">LincolnNE</strain>
    </source>
</reference>
<dbReference type="InterPro" id="IPR036625">
    <property type="entry name" value="E3-bd_dom_sf"/>
</dbReference>
<dbReference type="PROSITE" id="PS51826">
    <property type="entry name" value="PSBD"/>
    <property type="match status" value="1"/>
</dbReference>
<evidence type="ECO:0000256" key="1">
    <source>
        <dbReference type="ARBA" id="ARBA00007317"/>
    </source>
</evidence>
<dbReference type="InterPro" id="IPR004167">
    <property type="entry name" value="PSBD"/>
</dbReference>
<dbReference type="SUPFAM" id="SSF47005">
    <property type="entry name" value="Peripheral subunit-binding domain of 2-oxo acid dehydrogenase complex"/>
    <property type="match status" value="1"/>
</dbReference>
<evidence type="ECO:0000259" key="3">
    <source>
        <dbReference type="PROSITE" id="PS51826"/>
    </source>
</evidence>